<keyword evidence="2" id="KW-0646">Protease inhibitor</keyword>
<sequence>MKRVNVLVISLVHLLVAISSPCTTANEVVRDIKGEIVRADTRYFVMPVRRGSGGGVRRGPILDVGNGVGDTNFSCPSQVVQSPEEEDKGMPVFFNPTDTNKVEITESTYLYIDFYRRNHLICNNTVWKVEKDQNSFLSTNGNPSKDDTWFQIKKSNDSSYKLVYCEDIVLCHDIGIIVSSGERRLSLNINETFQVVLIKDTRFGINSNII</sequence>
<feature type="signal peptide" evidence="3">
    <location>
        <begin position="1"/>
        <end position="25"/>
    </location>
</feature>
<evidence type="ECO:0000313" key="5">
    <source>
        <dbReference type="Proteomes" id="UP000823775"/>
    </source>
</evidence>
<keyword evidence="3" id="KW-0732">Signal</keyword>
<dbReference type="PANTHER" id="PTHR33107:SF47">
    <property type="entry name" value="MIRACULIN-LIKE"/>
    <property type="match status" value="1"/>
</dbReference>
<dbReference type="SMART" id="SM00452">
    <property type="entry name" value="STI"/>
    <property type="match status" value="1"/>
</dbReference>
<evidence type="ECO:0000256" key="1">
    <source>
        <dbReference type="ARBA" id="ARBA00005440"/>
    </source>
</evidence>
<evidence type="ECO:0000313" key="4">
    <source>
        <dbReference type="EMBL" id="MCD7464102.1"/>
    </source>
</evidence>
<dbReference type="CDD" id="cd00178">
    <property type="entry name" value="beta-trefoil_STI"/>
    <property type="match status" value="1"/>
</dbReference>
<keyword evidence="5" id="KW-1185">Reference proteome</keyword>
<dbReference type="InterPro" id="IPR011065">
    <property type="entry name" value="Kunitz_inhibitor_STI-like_sf"/>
</dbReference>
<gene>
    <name evidence="4" type="ORF">HAX54_052079</name>
</gene>
<evidence type="ECO:0000256" key="2">
    <source>
        <dbReference type="ARBA" id="ARBA00022690"/>
    </source>
</evidence>
<dbReference type="InterPro" id="IPR002160">
    <property type="entry name" value="Prot_inh_Kunz-lg"/>
</dbReference>
<dbReference type="PRINTS" id="PR00291">
    <property type="entry name" value="KUNITZINHBTR"/>
</dbReference>
<accession>A0ABS8T0N4</accession>
<dbReference type="Pfam" id="PF00197">
    <property type="entry name" value="Kunitz_legume"/>
    <property type="match status" value="1"/>
</dbReference>
<dbReference type="PANTHER" id="PTHR33107">
    <property type="entry name" value="KUNITZ TRYPSIN INHIBITOR 2"/>
    <property type="match status" value="1"/>
</dbReference>
<comment type="caution">
    <text evidence="4">The sequence shown here is derived from an EMBL/GenBank/DDBJ whole genome shotgun (WGS) entry which is preliminary data.</text>
</comment>
<feature type="chain" id="PRO_5046387407" evidence="3">
    <location>
        <begin position="26"/>
        <end position="210"/>
    </location>
</feature>
<dbReference type="EMBL" id="JACEIK010000938">
    <property type="protein sequence ID" value="MCD7464102.1"/>
    <property type="molecule type" value="Genomic_DNA"/>
</dbReference>
<dbReference type="InterPro" id="IPR056368">
    <property type="entry name" value="KTI1"/>
</dbReference>
<proteinExistence type="inferred from homology"/>
<evidence type="ECO:0000256" key="3">
    <source>
        <dbReference type="SAM" id="SignalP"/>
    </source>
</evidence>
<dbReference type="Proteomes" id="UP000823775">
    <property type="component" value="Unassembled WGS sequence"/>
</dbReference>
<protein>
    <submittedName>
        <fullName evidence="4">Uncharacterized protein</fullName>
    </submittedName>
</protein>
<organism evidence="4 5">
    <name type="scientific">Datura stramonium</name>
    <name type="common">Jimsonweed</name>
    <name type="synonym">Common thornapple</name>
    <dbReference type="NCBI Taxonomy" id="4076"/>
    <lineage>
        <taxon>Eukaryota</taxon>
        <taxon>Viridiplantae</taxon>
        <taxon>Streptophyta</taxon>
        <taxon>Embryophyta</taxon>
        <taxon>Tracheophyta</taxon>
        <taxon>Spermatophyta</taxon>
        <taxon>Magnoliopsida</taxon>
        <taxon>eudicotyledons</taxon>
        <taxon>Gunneridae</taxon>
        <taxon>Pentapetalae</taxon>
        <taxon>asterids</taxon>
        <taxon>lamiids</taxon>
        <taxon>Solanales</taxon>
        <taxon>Solanaceae</taxon>
        <taxon>Solanoideae</taxon>
        <taxon>Datureae</taxon>
        <taxon>Datura</taxon>
    </lineage>
</organism>
<dbReference type="SUPFAM" id="SSF50386">
    <property type="entry name" value="STI-like"/>
    <property type="match status" value="1"/>
</dbReference>
<dbReference type="Gene3D" id="2.80.10.50">
    <property type="match status" value="1"/>
</dbReference>
<reference evidence="4 5" key="1">
    <citation type="journal article" date="2021" name="BMC Genomics">
        <title>Datura genome reveals duplications of psychoactive alkaloid biosynthetic genes and high mutation rate following tissue culture.</title>
        <authorList>
            <person name="Rajewski A."/>
            <person name="Carter-House D."/>
            <person name="Stajich J."/>
            <person name="Litt A."/>
        </authorList>
    </citation>
    <scope>NUCLEOTIDE SEQUENCE [LARGE SCALE GENOMIC DNA]</scope>
    <source>
        <strain evidence="4">AR-01</strain>
    </source>
</reference>
<comment type="similarity">
    <text evidence="1">Belongs to the protease inhibitor I3 (leguminous Kunitz-type inhibitor) family.</text>
</comment>
<name>A0ABS8T0N4_DATST</name>